<evidence type="ECO:0000313" key="3">
    <source>
        <dbReference type="Proteomes" id="UP000245464"/>
    </source>
</evidence>
<dbReference type="GeneID" id="6339035"/>
<feature type="region of interest" description="Disordered" evidence="1">
    <location>
        <begin position="347"/>
        <end position="403"/>
    </location>
</feature>
<evidence type="ECO:0000256" key="1">
    <source>
        <dbReference type="SAM" id="MobiDB-lite"/>
    </source>
</evidence>
<dbReference type="Proteomes" id="UP000245464">
    <property type="component" value="Chromosome 1"/>
</dbReference>
<protein>
    <submittedName>
        <fullName evidence="2">Uncharacterized protein</fullName>
    </submittedName>
</protein>
<organism evidence="2 3">
    <name type="scientific">Pyrenophora tritici-repentis</name>
    <dbReference type="NCBI Taxonomy" id="45151"/>
    <lineage>
        <taxon>Eukaryota</taxon>
        <taxon>Fungi</taxon>
        <taxon>Dikarya</taxon>
        <taxon>Ascomycota</taxon>
        <taxon>Pezizomycotina</taxon>
        <taxon>Dothideomycetes</taxon>
        <taxon>Pleosporomycetidae</taxon>
        <taxon>Pleosporales</taxon>
        <taxon>Pleosporineae</taxon>
        <taxon>Pleosporaceae</taxon>
        <taxon>Pyrenophora</taxon>
    </lineage>
</organism>
<accession>A0A317AGW2</accession>
<comment type="caution">
    <text evidence="2">The sequence shown here is derived from an EMBL/GenBank/DDBJ whole genome shotgun (WGS) entry which is preliminary data.</text>
</comment>
<dbReference type="EMBL" id="NQIK02000001">
    <property type="protein sequence ID" value="KAF7577873.1"/>
    <property type="molecule type" value="Genomic_DNA"/>
</dbReference>
<dbReference type="RefSeq" id="XP_065965636.1">
    <property type="nucleotide sequence ID" value="XM_066103434.1"/>
</dbReference>
<sequence length="485" mass="56111">MFSKIYLAPELVKSYGELVEIWRRDDKDFNLDMDPWTEPQRYNGLIDLLNAISVIQYDFKNWRHVSPEPEFNQMLRPDGVEFQRVMRDPSSIRACYRVTTPQGKQFWQDQIIPEINEKITEYECMQIWQLKKPGSIYLLPDPKDVSIPRLPKDRVWIKSDENGQEWICSVNKWSPTLIFYVFDKKTNAYINHHVLPPYLLDTMDLNDRAWSVSYRKRIAQWRNRATLQSTTTREPWSIEERAAVYEWANAYCKDNGIDELRIAVADQKRKYIHDVVKKSDDHGRSAESIAAWVRHEMSKKPKEPLGLLYVEHLRVLAMVNAGEKVPGRVQFPDQFIDVDKFKNEAQAKAAAKESSRREKKRKRGKNDGSDGDESVVDDADRSISVESYENIAKDPRNNDLEDDATDEIGEAYDREESCNIPQGCHDRAKIYPKGKGKQRGEVAEKQPHLKLYIKLKGMTKDEEMAAAEAAGRAADRAAATAEGDH</sequence>
<feature type="compositionally biased region" description="Basic and acidic residues" evidence="1">
    <location>
        <begin position="347"/>
        <end position="356"/>
    </location>
</feature>
<name>A0A317AGW2_9PLEO</name>
<proteinExistence type="predicted"/>
<dbReference type="KEGG" id="ptrr:6339035"/>
<evidence type="ECO:0000313" key="2">
    <source>
        <dbReference type="EMBL" id="KAF7577873.1"/>
    </source>
</evidence>
<gene>
    <name evidence="2" type="ORF">PtrM4_021130</name>
</gene>
<dbReference type="AlphaFoldDB" id="A0A317AGW2"/>
<reference evidence="2 3" key="1">
    <citation type="journal article" date="2018" name="BMC Genomics">
        <title>Comparative genomics of the wheat fungal pathogen Pyrenophora tritici-repentis reveals chromosomal variations and genome plasticity.</title>
        <authorList>
            <person name="Moolhuijzen P."/>
            <person name="See P.T."/>
            <person name="Hane J.K."/>
            <person name="Shi G."/>
            <person name="Liu Z."/>
            <person name="Oliver R.P."/>
            <person name="Moffat C.S."/>
        </authorList>
    </citation>
    <scope>NUCLEOTIDE SEQUENCE [LARGE SCALE GENOMIC DNA]</scope>
    <source>
        <strain evidence="2">M4</strain>
    </source>
</reference>